<comment type="caution">
    <text evidence="1">The sequence shown here is derived from an EMBL/GenBank/DDBJ whole genome shotgun (WGS) entry which is preliminary data.</text>
</comment>
<protein>
    <recommendedName>
        <fullName evidence="3">Lipoprotein</fullName>
    </recommendedName>
</protein>
<evidence type="ECO:0000313" key="1">
    <source>
        <dbReference type="EMBL" id="MCW4471641.1"/>
    </source>
</evidence>
<dbReference type="Proteomes" id="UP001209922">
    <property type="component" value="Unassembled WGS sequence"/>
</dbReference>
<proteinExistence type="predicted"/>
<dbReference type="RefSeq" id="WP_265126586.1">
    <property type="nucleotide sequence ID" value="NZ_JAPCHY010000002.1"/>
</dbReference>
<dbReference type="PROSITE" id="PS51257">
    <property type="entry name" value="PROKAR_LIPOPROTEIN"/>
    <property type="match status" value="1"/>
</dbReference>
<keyword evidence="2" id="KW-1185">Reference proteome</keyword>
<gene>
    <name evidence="1" type="ORF">OK345_03855</name>
</gene>
<reference evidence="1 2" key="1">
    <citation type="submission" date="2022-10" db="EMBL/GenBank/DDBJ databases">
        <title>Xanthomonas sp. H13-6.</title>
        <authorList>
            <person name="Liu X."/>
            <person name="Deng Z."/>
            <person name="Jiang Y."/>
            <person name="Yu T."/>
            <person name="Ai J."/>
        </authorList>
    </citation>
    <scope>NUCLEOTIDE SEQUENCE [LARGE SCALE GENOMIC DNA]</scope>
    <source>
        <strain evidence="1 2">H13-6</strain>
    </source>
</reference>
<evidence type="ECO:0008006" key="3">
    <source>
        <dbReference type="Google" id="ProtNLM"/>
    </source>
</evidence>
<sequence>MKRIVLGALCAVALAACSDPEAERQAQAAAAEQARAEREQKAEVVGSQYDSAVAGGDWDKARIHGAALFDQYPDSEAARRIEPGYAEVKAKAEAARELRRMQALWHYNQVTVGSKGVQRSAAIYGKQPVDVDGSGARQVQLVFRDHPEWKRHAYLVLQAGDFAKACYGRCQVTVTVDGGAPRRMAAYRPDTDEAIAMFVTDNKALWKLARNAGTVQIEFPVKEGGTRTVLFETGGLDGSQMPAWD</sequence>
<name>A0ABT3JT21_9XANT</name>
<dbReference type="EMBL" id="JAPCHY010000002">
    <property type="protein sequence ID" value="MCW4471641.1"/>
    <property type="molecule type" value="Genomic_DNA"/>
</dbReference>
<organism evidence="1 2">
    <name type="scientific">Xanthomonas chitinilytica</name>
    <dbReference type="NCBI Taxonomy" id="2989819"/>
    <lineage>
        <taxon>Bacteria</taxon>
        <taxon>Pseudomonadati</taxon>
        <taxon>Pseudomonadota</taxon>
        <taxon>Gammaproteobacteria</taxon>
        <taxon>Lysobacterales</taxon>
        <taxon>Lysobacteraceae</taxon>
        <taxon>Xanthomonas</taxon>
    </lineage>
</organism>
<evidence type="ECO:0000313" key="2">
    <source>
        <dbReference type="Proteomes" id="UP001209922"/>
    </source>
</evidence>
<accession>A0ABT3JT21</accession>